<keyword evidence="1" id="KW-0812">Transmembrane</keyword>
<proteinExistence type="predicted"/>
<keyword evidence="1" id="KW-1133">Transmembrane helix</keyword>
<reference evidence="2" key="1">
    <citation type="submission" date="2018-05" db="EMBL/GenBank/DDBJ databases">
        <authorList>
            <person name="Lanie J.A."/>
            <person name="Ng W.-L."/>
            <person name="Kazmierczak K.M."/>
            <person name="Andrzejewski T.M."/>
            <person name="Davidsen T.M."/>
            <person name="Wayne K.J."/>
            <person name="Tettelin H."/>
            <person name="Glass J.I."/>
            <person name="Rusch D."/>
            <person name="Podicherti R."/>
            <person name="Tsui H.-C.T."/>
            <person name="Winkler M.E."/>
        </authorList>
    </citation>
    <scope>NUCLEOTIDE SEQUENCE</scope>
</reference>
<gene>
    <name evidence="2" type="ORF">METZ01_LOCUS54734</name>
</gene>
<evidence type="ECO:0000313" key="2">
    <source>
        <dbReference type="EMBL" id="SVA01880.1"/>
    </source>
</evidence>
<dbReference type="EMBL" id="UINC01002948">
    <property type="protein sequence ID" value="SVA01880.1"/>
    <property type="molecule type" value="Genomic_DNA"/>
</dbReference>
<protein>
    <submittedName>
        <fullName evidence="2">Uncharacterized protein</fullName>
    </submittedName>
</protein>
<keyword evidence="1" id="KW-0472">Membrane</keyword>
<dbReference type="AlphaFoldDB" id="A0A381SCS0"/>
<organism evidence="2">
    <name type="scientific">marine metagenome</name>
    <dbReference type="NCBI Taxonomy" id="408172"/>
    <lineage>
        <taxon>unclassified sequences</taxon>
        <taxon>metagenomes</taxon>
        <taxon>ecological metagenomes</taxon>
    </lineage>
</organism>
<feature type="non-terminal residue" evidence="2">
    <location>
        <position position="66"/>
    </location>
</feature>
<feature type="transmembrane region" description="Helical" evidence="1">
    <location>
        <begin position="12"/>
        <end position="31"/>
    </location>
</feature>
<evidence type="ECO:0000256" key="1">
    <source>
        <dbReference type="SAM" id="Phobius"/>
    </source>
</evidence>
<name>A0A381SCS0_9ZZZZ</name>
<accession>A0A381SCS0</accession>
<sequence length="66" mass="7545">MKILAGFFKAIFWILVITGVVSGTALGVYLYELSKTLPQNLEDELHKRNDVLPTVLYDREGNQIYE</sequence>